<dbReference type="EMBL" id="CP063849">
    <property type="protein sequence ID" value="QOY90655.1"/>
    <property type="molecule type" value="Genomic_DNA"/>
</dbReference>
<dbReference type="KEGG" id="pfer:IRI77_12110"/>
<gene>
    <name evidence="2" type="ORF">IRI77_12110</name>
</gene>
<dbReference type="Gene3D" id="2.180.10.10">
    <property type="entry name" value="RHS repeat-associated core"/>
    <property type="match status" value="1"/>
</dbReference>
<feature type="region of interest" description="Disordered" evidence="1">
    <location>
        <begin position="120"/>
        <end position="151"/>
    </location>
</feature>
<sequence length="300" mass="32633">MVTDQNKTVVPGQRHDYMPFGGSLLSTQNGRTTTLGYGVDEALASLSTLFTGKERDAETGLDYFGARYMSSAQGRFTSPDLPLVDQRPKDPQSWNLYGYVRSNPLRYTDATGEACVVEEDGTEHNDDNPGQSCEDVHKQENNDKPSAVVTDDSSPAPYTYEYYRQVARDLPTLLERGNRPDMINDLYSIFGYDQNVPLPSCFGKFLSATGDDLMPFSPGASTAGSASGEIGSAIAWNKALRCAAQMSQRTAKGVFKDGRFQRLLGISTKLETSAPLLGVVFAEGHGLLSECDLMRSGGCQ</sequence>
<dbReference type="AlphaFoldDB" id="A0A7S7SP01"/>
<dbReference type="InterPro" id="IPR050708">
    <property type="entry name" value="T6SS_VgrG/RHS"/>
</dbReference>
<keyword evidence="3" id="KW-1185">Reference proteome</keyword>
<accession>A0A7S7SP01</accession>
<protein>
    <submittedName>
        <fullName evidence="2">RHS repeat-associated core domain-containing protein</fullName>
    </submittedName>
</protein>
<evidence type="ECO:0000313" key="3">
    <source>
        <dbReference type="Proteomes" id="UP000593892"/>
    </source>
</evidence>
<dbReference type="NCBIfam" id="TIGR03696">
    <property type="entry name" value="Rhs_assc_core"/>
    <property type="match status" value="1"/>
</dbReference>
<organism evidence="2 3">
    <name type="scientific">Paludibaculum fermentans</name>
    <dbReference type="NCBI Taxonomy" id="1473598"/>
    <lineage>
        <taxon>Bacteria</taxon>
        <taxon>Pseudomonadati</taxon>
        <taxon>Acidobacteriota</taxon>
        <taxon>Terriglobia</taxon>
        <taxon>Bryobacterales</taxon>
        <taxon>Bryobacteraceae</taxon>
        <taxon>Paludibaculum</taxon>
    </lineage>
</organism>
<dbReference type="RefSeq" id="WP_194452314.1">
    <property type="nucleotide sequence ID" value="NZ_CP063849.1"/>
</dbReference>
<dbReference type="Proteomes" id="UP000593892">
    <property type="component" value="Chromosome"/>
</dbReference>
<dbReference type="InterPro" id="IPR022385">
    <property type="entry name" value="Rhs_assc_core"/>
</dbReference>
<evidence type="ECO:0000313" key="2">
    <source>
        <dbReference type="EMBL" id="QOY90655.1"/>
    </source>
</evidence>
<dbReference type="PANTHER" id="PTHR32305">
    <property type="match status" value="1"/>
</dbReference>
<reference evidence="2 3" key="1">
    <citation type="submission" date="2020-10" db="EMBL/GenBank/DDBJ databases">
        <title>Complete genome sequence of Paludibaculum fermentans P105T, a facultatively anaerobic acidobacterium capable of dissimilatory Fe(III) reduction.</title>
        <authorList>
            <person name="Dedysh S.N."/>
            <person name="Beletsky A.V."/>
            <person name="Kulichevskaya I.S."/>
            <person name="Mardanov A.V."/>
            <person name="Ravin N.V."/>
        </authorList>
    </citation>
    <scope>NUCLEOTIDE SEQUENCE [LARGE SCALE GENOMIC DNA]</scope>
    <source>
        <strain evidence="2 3">P105</strain>
    </source>
</reference>
<dbReference type="PANTHER" id="PTHR32305:SF17">
    <property type="entry name" value="TRNA NUCLEASE WAPA"/>
    <property type="match status" value="1"/>
</dbReference>
<name>A0A7S7SP01_PALFE</name>
<proteinExistence type="predicted"/>
<feature type="compositionally biased region" description="Basic and acidic residues" evidence="1">
    <location>
        <begin position="134"/>
        <end position="143"/>
    </location>
</feature>
<evidence type="ECO:0000256" key="1">
    <source>
        <dbReference type="SAM" id="MobiDB-lite"/>
    </source>
</evidence>